<dbReference type="PROSITE" id="PS00463">
    <property type="entry name" value="ZN2_CY6_FUNGAL_1"/>
    <property type="match status" value="1"/>
</dbReference>
<dbReference type="OrthoDB" id="2943660at2759"/>
<dbReference type="Proteomes" id="UP001056436">
    <property type="component" value="Unassembled WGS sequence"/>
</dbReference>
<name>A0A9Q0AYS7_9PEZI</name>
<dbReference type="GO" id="GO:0000981">
    <property type="term" value="F:DNA-binding transcription factor activity, RNA polymerase II-specific"/>
    <property type="evidence" value="ECO:0007669"/>
    <property type="project" value="InterPro"/>
</dbReference>
<dbReference type="Pfam" id="PF00172">
    <property type="entry name" value="Zn_clus"/>
    <property type="match status" value="1"/>
</dbReference>
<dbReference type="GO" id="GO:0008270">
    <property type="term" value="F:zinc ion binding"/>
    <property type="evidence" value="ECO:0007669"/>
    <property type="project" value="InterPro"/>
</dbReference>
<dbReference type="SUPFAM" id="SSF57701">
    <property type="entry name" value="Zn2/Cys6 DNA-binding domain"/>
    <property type="match status" value="1"/>
</dbReference>
<protein>
    <recommendedName>
        <fullName evidence="2">Zn(2)-C6 fungal-type domain-containing protein</fullName>
    </recommendedName>
</protein>
<evidence type="ECO:0000313" key="3">
    <source>
        <dbReference type="EMBL" id="KAI3532304.1"/>
    </source>
</evidence>
<dbReference type="Gene3D" id="4.10.240.10">
    <property type="entry name" value="Zn(2)-C6 fungal-type DNA-binding domain"/>
    <property type="match status" value="1"/>
</dbReference>
<dbReference type="InterPro" id="IPR053187">
    <property type="entry name" value="Notoamide_regulator"/>
</dbReference>
<dbReference type="InterPro" id="IPR036864">
    <property type="entry name" value="Zn2-C6_fun-type_DNA-bd_sf"/>
</dbReference>
<dbReference type="SMART" id="SM00066">
    <property type="entry name" value="GAL4"/>
    <property type="match status" value="1"/>
</dbReference>
<comment type="caution">
    <text evidence="3">The sequence shown here is derived from an EMBL/GenBank/DDBJ whole genome shotgun (WGS) entry which is preliminary data.</text>
</comment>
<evidence type="ECO:0000256" key="1">
    <source>
        <dbReference type="ARBA" id="ARBA00023242"/>
    </source>
</evidence>
<evidence type="ECO:0000259" key="2">
    <source>
        <dbReference type="PROSITE" id="PS50048"/>
    </source>
</evidence>
<feature type="domain" description="Zn(2)-C6 fungal-type" evidence="2">
    <location>
        <begin position="30"/>
        <end position="60"/>
    </location>
</feature>
<dbReference type="PANTHER" id="PTHR47256">
    <property type="entry name" value="ZN(II)2CYS6 TRANSCRIPTION FACTOR (EUROFUNG)-RELATED"/>
    <property type="match status" value="1"/>
</dbReference>
<reference evidence="3" key="1">
    <citation type="submission" date="2019-01" db="EMBL/GenBank/DDBJ databases">
        <title>Colletotrichum abscissum LGMF1257.</title>
        <authorList>
            <person name="Baroncelli R."/>
        </authorList>
    </citation>
    <scope>NUCLEOTIDE SEQUENCE</scope>
    <source>
        <strain evidence="3">Ca142</strain>
    </source>
</reference>
<organism evidence="3 4">
    <name type="scientific">Colletotrichum abscissum</name>
    <dbReference type="NCBI Taxonomy" id="1671311"/>
    <lineage>
        <taxon>Eukaryota</taxon>
        <taxon>Fungi</taxon>
        <taxon>Dikarya</taxon>
        <taxon>Ascomycota</taxon>
        <taxon>Pezizomycotina</taxon>
        <taxon>Sordariomycetes</taxon>
        <taxon>Hypocreomycetidae</taxon>
        <taxon>Glomerellales</taxon>
        <taxon>Glomerellaceae</taxon>
        <taxon>Colletotrichum</taxon>
        <taxon>Colletotrichum acutatum species complex</taxon>
    </lineage>
</organism>
<evidence type="ECO:0000313" key="4">
    <source>
        <dbReference type="Proteomes" id="UP001056436"/>
    </source>
</evidence>
<sequence>MATSFRQPLRASCESRVRLHRQRRETVPTACLECRKRKIKCSGVRPTCSRCSNLNIGCGWDTEPETTPRQAIKDSLERLIEVNSELLELVGSLCSRPETEAIEILHRLRASGNRLHVLNLVRTGDILLGIRINEAREGRKQMNLESKAGIHPKKALDGGS</sequence>
<dbReference type="EMBL" id="SDAQ01000171">
    <property type="protein sequence ID" value="KAI3532304.1"/>
    <property type="molecule type" value="Genomic_DNA"/>
</dbReference>
<keyword evidence="1" id="KW-0539">Nucleus</keyword>
<dbReference type="CDD" id="cd00067">
    <property type="entry name" value="GAL4"/>
    <property type="match status" value="1"/>
</dbReference>
<gene>
    <name evidence="3" type="ORF">CABS02_13889</name>
</gene>
<keyword evidence="4" id="KW-1185">Reference proteome</keyword>
<dbReference type="AlphaFoldDB" id="A0A9Q0AYS7"/>
<dbReference type="InterPro" id="IPR001138">
    <property type="entry name" value="Zn2Cys6_DnaBD"/>
</dbReference>
<proteinExistence type="predicted"/>
<dbReference type="PANTHER" id="PTHR47256:SF1">
    <property type="entry name" value="ZN(II)2CYS6 TRANSCRIPTION FACTOR (EUROFUNG)"/>
    <property type="match status" value="1"/>
</dbReference>
<accession>A0A9Q0AYS7</accession>
<dbReference type="PROSITE" id="PS50048">
    <property type="entry name" value="ZN2_CY6_FUNGAL_2"/>
    <property type="match status" value="1"/>
</dbReference>